<dbReference type="EMBL" id="HBKN01021364">
    <property type="protein sequence ID" value="CAE2302531.1"/>
    <property type="molecule type" value="Transcribed_RNA"/>
</dbReference>
<sequence>MKHEFHLIHIFAVLVVSLALERDDYKGGWNDNHDSWLTTQRCNIRKIHQKSVMSADEFRKYFEDEPVIIVGAPAVLNVKTRNLCQKSELLKMYGDLNVTLSSANTFSHARRIVKFSDYVDQYLNQHTLDQVANETWYLFGDNNHSEWKEIFQSYIEQDFFYDHERLNGRESSLSFGIGGSGSGVPFHVHGPGFSEVLWGRKRWFLMPKGVQPDFDPDETTLVWLRTRYNSMLQAEGGHDLLECTIEPGELLYFPDNWFHATLNIGQSVFMSTFV</sequence>
<keyword evidence="1" id="KW-0732">Signal</keyword>
<reference evidence="3" key="1">
    <citation type="submission" date="2021-01" db="EMBL/GenBank/DDBJ databases">
        <authorList>
            <person name="Corre E."/>
            <person name="Pelletier E."/>
            <person name="Niang G."/>
            <person name="Scheremetjew M."/>
            <person name="Finn R."/>
            <person name="Kale V."/>
            <person name="Holt S."/>
            <person name="Cochrane G."/>
            <person name="Meng A."/>
            <person name="Brown T."/>
            <person name="Cohen L."/>
        </authorList>
    </citation>
    <scope>NUCLEOTIDE SEQUENCE</scope>
    <source>
        <strain evidence="3">CCMP 2712</strain>
    </source>
</reference>
<proteinExistence type="predicted"/>
<dbReference type="InterPro" id="IPR003347">
    <property type="entry name" value="JmjC_dom"/>
</dbReference>
<feature type="domain" description="JmjC" evidence="2">
    <location>
        <begin position="133"/>
        <end position="274"/>
    </location>
</feature>
<dbReference type="InterPro" id="IPR050910">
    <property type="entry name" value="JMJD6_ArgDemeth/LysHydrox"/>
</dbReference>
<evidence type="ECO:0000256" key="1">
    <source>
        <dbReference type="SAM" id="SignalP"/>
    </source>
</evidence>
<dbReference type="AlphaFoldDB" id="A0A7S4NQM0"/>
<feature type="chain" id="PRO_5031161228" description="JmjC domain-containing protein" evidence="1">
    <location>
        <begin position="20"/>
        <end position="274"/>
    </location>
</feature>
<protein>
    <recommendedName>
        <fullName evidence="2">JmjC domain-containing protein</fullName>
    </recommendedName>
</protein>
<name>A0A7S4NQM0_GUITH</name>
<dbReference type="GO" id="GO:0005634">
    <property type="term" value="C:nucleus"/>
    <property type="evidence" value="ECO:0007669"/>
    <property type="project" value="TreeGrafter"/>
</dbReference>
<dbReference type="SUPFAM" id="SSF51197">
    <property type="entry name" value="Clavaminate synthase-like"/>
    <property type="match status" value="1"/>
</dbReference>
<gene>
    <name evidence="3" type="ORF">GTHE00462_LOCUS16782</name>
</gene>
<feature type="signal peptide" evidence="1">
    <location>
        <begin position="1"/>
        <end position="19"/>
    </location>
</feature>
<evidence type="ECO:0000313" key="3">
    <source>
        <dbReference type="EMBL" id="CAE2302531.1"/>
    </source>
</evidence>
<organism evidence="3">
    <name type="scientific">Guillardia theta</name>
    <name type="common">Cryptophyte</name>
    <name type="synonym">Cryptomonas phi</name>
    <dbReference type="NCBI Taxonomy" id="55529"/>
    <lineage>
        <taxon>Eukaryota</taxon>
        <taxon>Cryptophyceae</taxon>
        <taxon>Pyrenomonadales</taxon>
        <taxon>Geminigeraceae</taxon>
        <taxon>Guillardia</taxon>
    </lineage>
</organism>
<dbReference type="Pfam" id="PF13621">
    <property type="entry name" value="Cupin_8"/>
    <property type="match status" value="1"/>
</dbReference>
<dbReference type="PROSITE" id="PS51184">
    <property type="entry name" value="JMJC"/>
    <property type="match status" value="1"/>
</dbReference>
<dbReference type="Gene3D" id="2.60.120.650">
    <property type="entry name" value="Cupin"/>
    <property type="match status" value="1"/>
</dbReference>
<dbReference type="PANTHER" id="PTHR12480:SF21">
    <property type="entry name" value="JMJC DOMAIN-CONTAINING PROTEIN 8"/>
    <property type="match status" value="1"/>
</dbReference>
<accession>A0A7S4NQM0</accession>
<dbReference type="InterPro" id="IPR041667">
    <property type="entry name" value="Cupin_8"/>
</dbReference>
<evidence type="ECO:0000259" key="2">
    <source>
        <dbReference type="PROSITE" id="PS51184"/>
    </source>
</evidence>
<dbReference type="GO" id="GO:0000987">
    <property type="term" value="F:cis-regulatory region sequence-specific DNA binding"/>
    <property type="evidence" value="ECO:0007669"/>
    <property type="project" value="TreeGrafter"/>
</dbReference>
<dbReference type="PANTHER" id="PTHR12480">
    <property type="entry name" value="ARGININE DEMETHYLASE AND LYSYL-HYDROXYLASE JMJD"/>
    <property type="match status" value="1"/>
</dbReference>